<keyword evidence="3 6" id="KW-0812">Transmembrane</keyword>
<accession>A0ABU5Q6Y3</accession>
<dbReference type="Proteomes" id="UP001302949">
    <property type="component" value="Unassembled WGS sequence"/>
</dbReference>
<protein>
    <recommendedName>
        <fullName evidence="9">Proteolipid membrane potential modulator</fullName>
    </recommendedName>
</protein>
<evidence type="ECO:0000256" key="2">
    <source>
        <dbReference type="ARBA" id="ARBA00009530"/>
    </source>
</evidence>
<keyword evidence="8" id="KW-1185">Reference proteome</keyword>
<evidence type="ECO:0000256" key="6">
    <source>
        <dbReference type="SAM" id="Phobius"/>
    </source>
</evidence>
<dbReference type="InterPro" id="IPR000612">
    <property type="entry name" value="PMP3"/>
</dbReference>
<name>A0ABU5Q6Y3_9BACT</name>
<comment type="similarity">
    <text evidence="2">Belongs to the UPF0057 (PMP3) family.</text>
</comment>
<evidence type="ECO:0008006" key="9">
    <source>
        <dbReference type="Google" id="ProtNLM"/>
    </source>
</evidence>
<proteinExistence type="inferred from homology"/>
<evidence type="ECO:0000256" key="4">
    <source>
        <dbReference type="ARBA" id="ARBA00022989"/>
    </source>
</evidence>
<comment type="subcellular location">
    <subcellularLocation>
        <location evidence="1">Membrane</location>
    </subcellularLocation>
</comment>
<organism evidence="7 8">
    <name type="scientific">Arcicella rigui</name>
    <dbReference type="NCBI Taxonomy" id="797020"/>
    <lineage>
        <taxon>Bacteria</taxon>
        <taxon>Pseudomonadati</taxon>
        <taxon>Bacteroidota</taxon>
        <taxon>Cytophagia</taxon>
        <taxon>Cytophagales</taxon>
        <taxon>Flectobacillaceae</taxon>
        <taxon>Arcicella</taxon>
    </lineage>
</organism>
<keyword evidence="4 6" id="KW-1133">Transmembrane helix</keyword>
<dbReference type="RefSeq" id="WP_323295575.1">
    <property type="nucleotide sequence ID" value="NZ_JAYFUM010000005.1"/>
</dbReference>
<reference evidence="7 8" key="1">
    <citation type="submission" date="2023-12" db="EMBL/GenBank/DDBJ databases">
        <title>Novel species of the genus Arcicella isolated from rivers.</title>
        <authorList>
            <person name="Lu H."/>
        </authorList>
    </citation>
    <scope>NUCLEOTIDE SEQUENCE [LARGE SCALE GENOMIC DNA]</scope>
    <source>
        <strain evidence="7 8">KCTC 23307</strain>
    </source>
</reference>
<dbReference type="Pfam" id="PF01679">
    <property type="entry name" value="Pmp3"/>
    <property type="match status" value="1"/>
</dbReference>
<evidence type="ECO:0000313" key="7">
    <source>
        <dbReference type="EMBL" id="MEA5138407.1"/>
    </source>
</evidence>
<evidence type="ECO:0000256" key="1">
    <source>
        <dbReference type="ARBA" id="ARBA00004370"/>
    </source>
</evidence>
<keyword evidence="5 6" id="KW-0472">Membrane</keyword>
<gene>
    <name evidence="7" type="ORF">VB248_04655</name>
</gene>
<comment type="caution">
    <text evidence="7">The sequence shown here is derived from an EMBL/GenBank/DDBJ whole genome shotgun (WGS) entry which is preliminary data.</text>
</comment>
<evidence type="ECO:0000256" key="3">
    <source>
        <dbReference type="ARBA" id="ARBA00022692"/>
    </source>
</evidence>
<dbReference type="EMBL" id="JAYFUM010000005">
    <property type="protein sequence ID" value="MEA5138407.1"/>
    <property type="molecule type" value="Genomic_DNA"/>
</dbReference>
<evidence type="ECO:0000256" key="5">
    <source>
        <dbReference type="ARBA" id="ARBA00023136"/>
    </source>
</evidence>
<evidence type="ECO:0000313" key="8">
    <source>
        <dbReference type="Proteomes" id="UP001302949"/>
    </source>
</evidence>
<sequence length="65" mass="7401">MTLIAIFFPFLSFILRGRIFTGIICLLLQITLIGWIPAAIWAVISLQNDRAESRNDKLIKALKNK</sequence>
<feature type="transmembrane region" description="Helical" evidence="6">
    <location>
        <begin position="20"/>
        <end position="44"/>
    </location>
</feature>